<name>U2TPG4_9ACTN</name>
<dbReference type="RefSeq" id="WP_021726293.1">
    <property type="nucleotide sequence ID" value="NZ_AWEZ01000047.1"/>
</dbReference>
<dbReference type="InterPro" id="IPR003497">
    <property type="entry name" value="BRO_N_domain"/>
</dbReference>
<dbReference type="Pfam" id="PF03374">
    <property type="entry name" value="ANT"/>
    <property type="match status" value="1"/>
</dbReference>
<keyword evidence="3" id="KW-1185">Reference proteome</keyword>
<dbReference type="SMART" id="SM01040">
    <property type="entry name" value="Bro-N"/>
    <property type="match status" value="1"/>
</dbReference>
<accession>U2TPG4</accession>
<evidence type="ECO:0000259" key="1">
    <source>
        <dbReference type="PROSITE" id="PS51750"/>
    </source>
</evidence>
<dbReference type="eggNOG" id="COG3645">
    <property type="taxonomic scope" value="Bacteria"/>
</dbReference>
<dbReference type="OrthoDB" id="9812611at2"/>
<dbReference type="PANTHER" id="PTHR36180:SF2">
    <property type="entry name" value="BRO FAMILY PROTEIN"/>
    <property type="match status" value="1"/>
</dbReference>
<dbReference type="InterPro" id="IPR005039">
    <property type="entry name" value="Ant_C"/>
</dbReference>
<dbReference type="GO" id="GO:0003677">
    <property type="term" value="F:DNA binding"/>
    <property type="evidence" value="ECO:0007669"/>
    <property type="project" value="InterPro"/>
</dbReference>
<sequence length="265" mass="29786">MEEIRTFDNQEFGEIRAVRDGDGAPWFVAKDVAIILGYRDASQLTRLLDTDEKGTQLVRTPGGMQELSTINEGGFYKAVMQRRASYVNDPDNQAAIKSFQHWVTHEVLPALRRDGAYVASDGTEDDATLMARALLAAKRTIASRDERIARQQARIGALEPKAGYFDACMDGERWSSFTEAARLLRQYDGGMTRKRLFELAQADGIITRDKQASRVGIDRGYVRNYQPPAYFDQVTGEMVRPRPYAKVTGKGLSWMVRRYCKGAVA</sequence>
<proteinExistence type="predicted"/>
<dbReference type="eggNOG" id="COG3617">
    <property type="taxonomic scope" value="Bacteria"/>
</dbReference>
<organism evidence="2 3">
    <name type="scientific">Olsenella profusa F0195</name>
    <dbReference type="NCBI Taxonomy" id="1125712"/>
    <lineage>
        <taxon>Bacteria</taxon>
        <taxon>Bacillati</taxon>
        <taxon>Actinomycetota</taxon>
        <taxon>Coriobacteriia</taxon>
        <taxon>Coriobacteriales</taxon>
        <taxon>Atopobiaceae</taxon>
        <taxon>Olsenella</taxon>
    </lineage>
</organism>
<reference evidence="2 3" key="1">
    <citation type="submission" date="2013-08" db="EMBL/GenBank/DDBJ databases">
        <authorList>
            <person name="Durkin A.S."/>
            <person name="Haft D.R."/>
            <person name="McCorrison J."/>
            <person name="Torralba M."/>
            <person name="Gillis M."/>
            <person name="Haft D.H."/>
            <person name="Methe B."/>
            <person name="Sutton G."/>
            <person name="Nelson K.E."/>
        </authorList>
    </citation>
    <scope>NUCLEOTIDE SEQUENCE [LARGE SCALE GENOMIC DNA]</scope>
    <source>
        <strain evidence="2 3">F0195</strain>
    </source>
</reference>
<dbReference type="Proteomes" id="UP000016638">
    <property type="component" value="Unassembled WGS sequence"/>
</dbReference>
<gene>
    <name evidence="2" type="ORF">HMPREF1316_2390</name>
</gene>
<dbReference type="STRING" id="1125712.HMPREF1316_2390"/>
<dbReference type="PROSITE" id="PS51750">
    <property type="entry name" value="BRO_N"/>
    <property type="match status" value="1"/>
</dbReference>
<protein>
    <submittedName>
        <fullName evidence="2">BRO family, N-terminal domain protein</fullName>
    </submittedName>
</protein>
<dbReference type="Pfam" id="PF02498">
    <property type="entry name" value="Bro-N"/>
    <property type="match status" value="1"/>
</dbReference>
<feature type="domain" description="Bro-N" evidence="1">
    <location>
        <begin position="1"/>
        <end position="115"/>
    </location>
</feature>
<evidence type="ECO:0000313" key="2">
    <source>
        <dbReference type="EMBL" id="ERL08018.1"/>
    </source>
</evidence>
<comment type="caution">
    <text evidence="2">The sequence shown here is derived from an EMBL/GenBank/DDBJ whole genome shotgun (WGS) entry which is preliminary data.</text>
</comment>
<evidence type="ECO:0000313" key="3">
    <source>
        <dbReference type="Proteomes" id="UP000016638"/>
    </source>
</evidence>
<dbReference type="PANTHER" id="PTHR36180">
    <property type="entry name" value="DNA-BINDING PROTEIN-RELATED-RELATED"/>
    <property type="match status" value="1"/>
</dbReference>
<dbReference type="AlphaFoldDB" id="U2TPG4"/>
<dbReference type="EMBL" id="AWEZ01000047">
    <property type="protein sequence ID" value="ERL08018.1"/>
    <property type="molecule type" value="Genomic_DNA"/>
</dbReference>
<dbReference type="PATRIC" id="fig|1125712.3.peg.1449"/>